<dbReference type="PANTHER" id="PTHR15938">
    <property type="entry name" value="TBP-1 INTERACTING PROTEIN"/>
    <property type="match status" value="1"/>
</dbReference>
<keyword evidence="9" id="KW-1185">Reference proteome</keyword>
<gene>
    <name evidence="8" type="ORF">BP5553_09174</name>
</gene>
<evidence type="ECO:0000259" key="7">
    <source>
        <dbReference type="Pfam" id="PF07106"/>
    </source>
</evidence>
<dbReference type="Pfam" id="PF07106">
    <property type="entry name" value="WHD_TBPIP"/>
    <property type="match status" value="1"/>
</dbReference>
<proteinExistence type="inferred from homology"/>
<feature type="domain" description="Homologous-pairing protein 2 winged helix" evidence="7">
    <location>
        <begin position="91"/>
        <end position="141"/>
    </location>
</feature>
<evidence type="ECO:0000256" key="5">
    <source>
        <dbReference type="ARBA" id="ARBA00023254"/>
    </source>
</evidence>
<name>A0A370TC02_9HELO</name>
<accession>A0A370TC02</accession>
<evidence type="ECO:0000256" key="4">
    <source>
        <dbReference type="ARBA" id="ARBA00023242"/>
    </source>
</evidence>
<keyword evidence="5" id="KW-0469">Meiosis</keyword>
<dbReference type="AlphaFoldDB" id="A0A370TC02"/>
<dbReference type="RefSeq" id="XP_031865704.1">
    <property type="nucleotide sequence ID" value="XM_032017797.1"/>
</dbReference>
<feature type="region of interest" description="Disordered" evidence="6">
    <location>
        <begin position="1"/>
        <end position="88"/>
    </location>
</feature>
<feature type="compositionally biased region" description="Low complexity" evidence="6">
    <location>
        <begin position="59"/>
        <end position="69"/>
    </location>
</feature>
<dbReference type="PANTHER" id="PTHR15938:SF0">
    <property type="entry name" value="HOMOLOGOUS-PAIRING PROTEIN 2 HOMOLOG"/>
    <property type="match status" value="1"/>
</dbReference>
<feature type="compositionally biased region" description="Basic and acidic residues" evidence="6">
    <location>
        <begin position="32"/>
        <end position="58"/>
    </location>
</feature>
<dbReference type="OrthoDB" id="272266at2759"/>
<dbReference type="GO" id="GO:0003690">
    <property type="term" value="F:double-stranded DNA binding"/>
    <property type="evidence" value="ECO:0007669"/>
    <property type="project" value="TreeGrafter"/>
</dbReference>
<dbReference type="GeneID" id="43602023"/>
<comment type="subcellular location">
    <subcellularLocation>
        <location evidence="1">Nucleus</location>
    </subcellularLocation>
</comment>
<dbReference type="Proteomes" id="UP000254866">
    <property type="component" value="Unassembled WGS sequence"/>
</dbReference>
<dbReference type="InterPro" id="IPR010776">
    <property type="entry name" value="Hop2_WH_dom"/>
</dbReference>
<comment type="caution">
    <text evidence="8">The sequence shown here is derived from an EMBL/GenBank/DDBJ whole genome shotgun (WGS) entry which is preliminary data.</text>
</comment>
<evidence type="ECO:0000256" key="6">
    <source>
        <dbReference type="SAM" id="MobiDB-lite"/>
    </source>
</evidence>
<protein>
    <recommendedName>
        <fullName evidence="7">Homologous-pairing protein 2 winged helix domain-containing protein</fullName>
    </recommendedName>
</protein>
<feature type="compositionally biased region" description="Gly residues" evidence="6">
    <location>
        <begin position="236"/>
        <end position="245"/>
    </location>
</feature>
<evidence type="ECO:0000256" key="3">
    <source>
        <dbReference type="ARBA" id="ARBA00023172"/>
    </source>
</evidence>
<evidence type="ECO:0000313" key="9">
    <source>
        <dbReference type="Proteomes" id="UP000254866"/>
    </source>
</evidence>
<sequence>MAPRAPAKCKPSTVAEDSISTASASDSPALKPKTEKAKVEKSKGGAAEKAKTSKKVEKAISAAATAAGGKDAKEKPSAGKDGKTKPVSGDEAEKLILQYLKEQNRPYSATEVSANLHGKVTKTLADRLLKELEQAGKIMGKATNGDKKGSQWVFWYLQDKADQASPTELLSMDETISTLRTTTVPALKSRFKALTTNLSTILSAPTTSELTILIANLQTSNAEKRSRISELKAGQDGNGKNGGKGAVTKEEAERVQKEYAYWKSKMGVRKRCFRELEGMLMEGMSRDEIWERVGIEDVEGDGG</sequence>
<dbReference type="GO" id="GO:0000794">
    <property type="term" value="C:condensed nuclear chromosome"/>
    <property type="evidence" value="ECO:0007669"/>
    <property type="project" value="TreeGrafter"/>
</dbReference>
<dbReference type="InterPro" id="IPR036388">
    <property type="entry name" value="WH-like_DNA-bd_sf"/>
</dbReference>
<keyword evidence="4" id="KW-0539">Nucleus</keyword>
<evidence type="ECO:0000256" key="1">
    <source>
        <dbReference type="ARBA" id="ARBA00004123"/>
    </source>
</evidence>
<dbReference type="GO" id="GO:0120230">
    <property type="term" value="F:recombinase activator activity"/>
    <property type="evidence" value="ECO:0007669"/>
    <property type="project" value="TreeGrafter"/>
</dbReference>
<keyword evidence="3" id="KW-0233">DNA recombination</keyword>
<evidence type="ECO:0000256" key="2">
    <source>
        <dbReference type="ARBA" id="ARBA00007922"/>
    </source>
</evidence>
<dbReference type="EMBL" id="NPIC01000011">
    <property type="protein sequence ID" value="RDL31772.1"/>
    <property type="molecule type" value="Genomic_DNA"/>
</dbReference>
<comment type="similarity">
    <text evidence="2">Belongs to the HOP2 family.</text>
</comment>
<evidence type="ECO:0000313" key="8">
    <source>
        <dbReference type="EMBL" id="RDL31772.1"/>
    </source>
</evidence>
<dbReference type="GO" id="GO:0120231">
    <property type="term" value="C:DNA recombinase auxiliary factor complex"/>
    <property type="evidence" value="ECO:0007669"/>
    <property type="project" value="TreeGrafter"/>
</dbReference>
<dbReference type="GO" id="GO:0007129">
    <property type="term" value="P:homologous chromosome pairing at meiosis"/>
    <property type="evidence" value="ECO:0007669"/>
    <property type="project" value="TreeGrafter"/>
</dbReference>
<feature type="region of interest" description="Disordered" evidence="6">
    <location>
        <begin position="230"/>
        <end position="250"/>
    </location>
</feature>
<dbReference type="Gene3D" id="1.10.10.10">
    <property type="entry name" value="Winged helix-like DNA-binding domain superfamily/Winged helix DNA-binding domain"/>
    <property type="match status" value="1"/>
</dbReference>
<dbReference type="InterPro" id="IPR036390">
    <property type="entry name" value="WH_DNA-bd_sf"/>
</dbReference>
<dbReference type="STRING" id="2656787.A0A370TC02"/>
<dbReference type="GO" id="GO:0010774">
    <property type="term" value="P:meiotic strand invasion involved in reciprocal meiotic recombination"/>
    <property type="evidence" value="ECO:0007669"/>
    <property type="project" value="TreeGrafter"/>
</dbReference>
<reference evidence="8 9" key="1">
    <citation type="journal article" date="2018" name="IMA Fungus">
        <title>IMA Genome-F 9: Draft genome sequence of Annulohypoxylon stygium, Aspergillus mulundensis, Berkeleyomyces basicola (syn. Thielaviopsis basicola), Ceratocystis smalleyi, two Cercospora beticola strains, Coleophoma cylindrospora, Fusarium fracticaudum, Phialophora cf. hyalina, and Morchella septimelata.</title>
        <authorList>
            <person name="Wingfield B.D."/>
            <person name="Bills G.F."/>
            <person name="Dong Y."/>
            <person name="Huang W."/>
            <person name="Nel W.J."/>
            <person name="Swalarsk-Parry B.S."/>
            <person name="Vaghefi N."/>
            <person name="Wilken P.M."/>
            <person name="An Z."/>
            <person name="de Beer Z.W."/>
            <person name="De Vos L."/>
            <person name="Chen L."/>
            <person name="Duong T.A."/>
            <person name="Gao Y."/>
            <person name="Hammerbacher A."/>
            <person name="Kikkert J.R."/>
            <person name="Li Y."/>
            <person name="Li H."/>
            <person name="Li K."/>
            <person name="Li Q."/>
            <person name="Liu X."/>
            <person name="Ma X."/>
            <person name="Naidoo K."/>
            <person name="Pethybridge S.J."/>
            <person name="Sun J."/>
            <person name="Steenkamp E.T."/>
            <person name="van der Nest M.A."/>
            <person name="van Wyk S."/>
            <person name="Wingfield M.J."/>
            <person name="Xiong C."/>
            <person name="Yue Q."/>
            <person name="Zhang X."/>
        </authorList>
    </citation>
    <scope>NUCLEOTIDE SEQUENCE [LARGE SCALE GENOMIC DNA]</scope>
    <source>
        <strain evidence="8 9">BP 5553</strain>
    </source>
</reference>
<dbReference type="SUPFAM" id="SSF46785">
    <property type="entry name" value="Winged helix' DNA-binding domain"/>
    <property type="match status" value="1"/>
</dbReference>
<feature type="compositionally biased region" description="Basic and acidic residues" evidence="6">
    <location>
        <begin position="70"/>
        <end position="84"/>
    </location>
</feature>
<dbReference type="GO" id="GO:0000709">
    <property type="term" value="P:meiotic joint molecule formation"/>
    <property type="evidence" value="ECO:0007669"/>
    <property type="project" value="TreeGrafter"/>
</dbReference>
<organism evidence="8 9">
    <name type="scientific">Venustampulla echinocandica</name>
    <dbReference type="NCBI Taxonomy" id="2656787"/>
    <lineage>
        <taxon>Eukaryota</taxon>
        <taxon>Fungi</taxon>
        <taxon>Dikarya</taxon>
        <taxon>Ascomycota</taxon>
        <taxon>Pezizomycotina</taxon>
        <taxon>Leotiomycetes</taxon>
        <taxon>Helotiales</taxon>
        <taxon>Pleuroascaceae</taxon>
        <taxon>Venustampulla</taxon>
    </lineage>
</organism>